<dbReference type="GO" id="GO:0008198">
    <property type="term" value="F:ferrous iron binding"/>
    <property type="evidence" value="ECO:0007669"/>
    <property type="project" value="TreeGrafter"/>
</dbReference>
<dbReference type="InterPro" id="IPR037151">
    <property type="entry name" value="AlkB-like_sf"/>
</dbReference>
<feature type="binding site" evidence="1">
    <location>
        <position position="246"/>
    </location>
    <ligand>
        <name>2-oxoglutarate</name>
        <dbReference type="ChEBI" id="CHEBI:16810"/>
    </ligand>
</feature>
<name>R4X6W8_TAPDE</name>
<dbReference type="GO" id="GO:0006307">
    <property type="term" value="P:DNA alkylation repair"/>
    <property type="evidence" value="ECO:0007669"/>
    <property type="project" value="TreeGrafter"/>
</dbReference>
<dbReference type="InterPro" id="IPR005123">
    <property type="entry name" value="Oxoglu/Fe-dep_dioxygenase_dom"/>
</dbReference>
<keyword evidence="5" id="KW-1185">Reference proteome</keyword>
<evidence type="ECO:0000313" key="4">
    <source>
        <dbReference type="EMBL" id="CCG80716.1"/>
    </source>
</evidence>
<feature type="region of interest" description="Disordered" evidence="2">
    <location>
        <begin position="328"/>
        <end position="352"/>
    </location>
</feature>
<comment type="caution">
    <text evidence="4">The sequence shown here is derived from an EMBL/GenBank/DDBJ whole genome shotgun (WGS) entry which is preliminary data.</text>
</comment>
<dbReference type="VEuPathDB" id="FungiDB:TAPDE_000265"/>
<evidence type="ECO:0000256" key="2">
    <source>
        <dbReference type="SAM" id="MobiDB-lite"/>
    </source>
</evidence>
<dbReference type="Pfam" id="PF13532">
    <property type="entry name" value="2OG-FeII_Oxy_2"/>
    <property type="match status" value="1"/>
</dbReference>
<feature type="binding site" evidence="1">
    <location>
        <position position="191"/>
    </location>
    <ligand>
        <name>substrate</name>
    </ligand>
</feature>
<proteinExistence type="predicted"/>
<dbReference type="GO" id="GO:0051747">
    <property type="term" value="F:cytosine C-5 DNA demethylase activity"/>
    <property type="evidence" value="ECO:0007669"/>
    <property type="project" value="TreeGrafter"/>
</dbReference>
<sequence>MSKRSSIEAFFTPSTAVKRKKAEDSGLSDVAYDKHTSYPIPLPSRFPFELTTNPQYKSITNQPDLDLTYHQPLFPASVAKDLYHFLRDEFCWYRVTYEVRGMTINTPRYTTVFGLDDTHVFTTPTFPNCRVHEKGTDRPPRKTLRCVPRPLPGCLTQLRTVIEGVTGARYNFCLLNYYKDGTDSISYHSDDESFLGPDPTIASLSLGCPRDFLMRNKADHGAGWRTTLRSGDMVVMKGTTQAKWDHAVPKRPKTSTTGRINITFRRALVPAGTENYYRYNVHHGPYFRWDPAQATMVLGTSLVLPGPVVVSPAAARPEESFDPDASIRAIDAANPGSRTPVAVPGLAKEESDDLSAQIRAIDEAVARANGSSSS</sequence>
<dbReference type="InterPro" id="IPR027450">
    <property type="entry name" value="AlkB-like"/>
</dbReference>
<dbReference type="eggNOG" id="ENOG502R3Q4">
    <property type="taxonomic scope" value="Eukaryota"/>
</dbReference>
<accession>R4X6W8</accession>
<dbReference type="Proteomes" id="UP000013776">
    <property type="component" value="Unassembled WGS sequence"/>
</dbReference>
<feature type="binding site" evidence="1">
    <location>
        <position position="259"/>
    </location>
    <ligand>
        <name>2-oxoglutarate</name>
        <dbReference type="ChEBI" id="CHEBI:16810"/>
    </ligand>
</feature>
<feature type="binding site" evidence="1">
    <location>
        <position position="263"/>
    </location>
    <ligand>
        <name>2-oxoglutarate</name>
        <dbReference type="ChEBI" id="CHEBI:16810"/>
    </ligand>
</feature>
<feature type="binding site" evidence="1">
    <location>
        <position position="178"/>
    </location>
    <ligand>
        <name>2-oxoglutarate</name>
        <dbReference type="ChEBI" id="CHEBI:16810"/>
    </ligand>
</feature>
<dbReference type="AlphaFoldDB" id="R4X6W8"/>
<dbReference type="PROSITE" id="PS51471">
    <property type="entry name" value="FE2OG_OXY"/>
    <property type="match status" value="1"/>
</dbReference>
<evidence type="ECO:0000313" key="5">
    <source>
        <dbReference type="Proteomes" id="UP000013776"/>
    </source>
</evidence>
<dbReference type="PANTHER" id="PTHR31573:SF1">
    <property type="entry name" value="DNA OXIDATIVE DEMETHYLASE ALKBH2"/>
    <property type="match status" value="1"/>
</dbReference>
<dbReference type="InterPro" id="IPR032852">
    <property type="entry name" value="ALKBH2"/>
</dbReference>
<dbReference type="GO" id="GO:0035516">
    <property type="term" value="F:broad specificity oxidative DNA demethylase activity"/>
    <property type="evidence" value="ECO:0007669"/>
    <property type="project" value="TreeGrafter"/>
</dbReference>
<organism evidence="4 5">
    <name type="scientific">Taphrina deformans (strain PYCC 5710 / ATCC 11124 / CBS 356.35 / IMI 108563 / JCM 9778 / NBRC 8474)</name>
    <name type="common">Peach leaf curl fungus</name>
    <name type="synonym">Lalaria deformans</name>
    <dbReference type="NCBI Taxonomy" id="1097556"/>
    <lineage>
        <taxon>Eukaryota</taxon>
        <taxon>Fungi</taxon>
        <taxon>Dikarya</taxon>
        <taxon>Ascomycota</taxon>
        <taxon>Taphrinomycotina</taxon>
        <taxon>Taphrinomycetes</taxon>
        <taxon>Taphrinales</taxon>
        <taxon>Taphrinaceae</taxon>
        <taxon>Taphrina</taxon>
    </lineage>
</organism>
<dbReference type="PANTHER" id="PTHR31573">
    <property type="entry name" value="ALPHA-KETOGLUTARATE-DEPENDENT DIOXYGENASE ALKB HOMOLOG 2"/>
    <property type="match status" value="1"/>
</dbReference>
<feature type="binding site" evidence="1">
    <location>
        <position position="188"/>
    </location>
    <ligand>
        <name>2-oxoglutarate</name>
        <dbReference type="ChEBI" id="CHEBI:16810"/>
    </ligand>
</feature>
<gene>
    <name evidence="4" type="ORF">TAPDE_000265</name>
</gene>
<reference evidence="4 5" key="1">
    <citation type="journal article" date="2013" name="MBio">
        <title>Genome sequencing of the plant pathogen Taphrina deformans, the causal agent of peach leaf curl.</title>
        <authorList>
            <person name="Cisse O.H."/>
            <person name="Almeida J.M.G.C.F."/>
            <person name="Fonseca A."/>
            <person name="Kumar A.A."/>
            <person name="Salojaervi J."/>
            <person name="Overmyer K."/>
            <person name="Hauser P.M."/>
            <person name="Pagni M."/>
        </authorList>
    </citation>
    <scope>NUCLEOTIDE SEQUENCE [LARGE SCALE GENOMIC DNA]</scope>
    <source>
        <strain evidence="5">PYCC 5710 / ATCC 11124 / CBS 356.35 / IMI 108563 / JCM 9778 / NBRC 8474</strain>
    </source>
</reference>
<evidence type="ECO:0000259" key="3">
    <source>
        <dbReference type="PROSITE" id="PS51471"/>
    </source>
</evidence>
<protein>
    <submittedName>
        <fullName evidence="4">DNA repair family protein</fullName>
    </submittedName>
</protein>
<dbReference type="STRING" id="1097556.R4X6W8"/>
<dbReference type="Gene3D" id="2.60.120.590">
    <property type="entry name" value="Alpha-ketoglutarate-dependent dioxygenase AlkB-like"/>
    <property type="match status" value="1"/>
</dbReference>
<evidence type="ECO:0000256" key="1">
    <source>
        <dbReference type="PIRSR" id="PIRSR632852-1"/>
    </source>
</evidence>
<dbReference type="OrthoDB" id="545910at2759"/>
<feature type="binding site" evidence="1">
    <location>
        <position position="176"/>
    </location>
    <ligand>
        <name>2-oxoglutarate</name>
        <dbReference type="ChEBI" id="CHEBI:16810"/>
    </ligand>
</feature>
<dbReference type="EMBL" id="CAHR02000005">
    <property type="protein sequence ID" value="CCG80716.1"/>
    <property type="molecule type" value="Genomic_DNA"/>
</dbReference>
<dbReference type="SUPFAM" id="SSF51197">
    <property type="entry name" value="Clavaminate synthase-like"/>
    <property type="match status" value="1"/>
</dbReference>
<feature type="binding site" evidence="1">
    <location>
        <position position="265"/>
    </location>
    <ligand>
        <name>2-oxoglutarate</name>
        <dbReference type="ChEBI" id="CHEBI:16810"/>
    </ligand>
</feature>
<feature type="domain" description="Fe2OG dioxygenase" evidence="3">
    <location>
        <begin position="169"/>
        <end position="268"/>
    </location>
</feature>